<evidence type="ECO:0000313" key="1">
    <source>
        <dbReference type="EnsemblMetazoa" id="PPA44121.1"/>
    </source>
</evidence>
<evidence type="ECO:0000313" key="2">
    <source>
        <dbReference type="Proteomes" id="UP000005239"/>
    </source>
</evidence>
<dbReference type="AlphaFoldDB" id="A0A2A6CVS0"/>
<reference evidence="1" key="2">
    <citation type="submission" date="2022-06" db="UniProtKB">
        <authorList>
            <consortium name="EnsemblMetazoa"/>
        </authorList>
    </citation>
    <scope>IDENTIFICATION</scope>
    <source>
        <strain evidence="1">PS312</strain>
    </source>
</reference>
<name>A0A2A6CVS0_PRIPA</name>
<accession>A0A8R1V1N2</accession>
<proteinExistence type="predicted"/>
<keyword evidence="2" id="KW-1185">Reference proteome</keyword>
<sequence length="116" mass="12592">MDLINTNRGLGLVVLRFSEVAKVRLSLETARHALEITFLLTISYSFHSATALHLQCDSSLSTDDWACWIQTARDGTSTATCTSLLTTTAATVAITTDTLASLRDEMALLLKEANSK</sequence>
<accession>A0A2A6CVS0</accession>
<gene>
    <name evidence="1" type="primary">WBGene00282490</name>
</gene>
<organism evidence="1 2">
    <name type="scientific">Pristionchus pacificus</name>
    <name type="common">Parasitic nematode worm</name>
    <dbReference type="NCBI Taxonomy" id="54126"/>
    <lineage>
        <taxon>Eukaryota</taxon>
        <taxon>Metazoa</taxon>
        <taxon>Ecdysozoa</taxon>
        <taxon>Nematoda</taxon>
        <taxon>Chromadorea</taxon>
        <taxon>Rhabditida</taxon>
        <taxon>Rhabditina</taxon>
        <taxon>Diplogasteromorpha</taxon>
        <taxon>Diplogasteroidea</taxon>
        <taxon>Neodiplogasteridae</taxon>
        <taxon>Pristionchus</taxon>
    </lineage>
</organism>
<dbReference type="EnsemblMetazoa" id="PPA44121.1">
    <property type="protein sequence ID" value="PPA44121.1"/>
    <property type="gene ID" value="WBGene00282490"/>
</dbReference>
<dbReference type="Proteomes" id="UP000005239">
    <property type="component" value="Unassembled WGS sequence"/>
</dbReference>
<protein>
    <submittedName>
        <fullName evidence="1">Uncharacterized protein</fullName>
    </submittedName>
</protein>
<reference evidence="2" key="1">
    <citation type="journal article" date="2008" name="Nat. Genet.">
        <title>The Pristionchus pacificus genome provides a unique perspective on nematode lifestyle and parasitism.</title>
        <authorList>
            <person name="Dieterich C."/>
            <person name="Clifton S.W."/>
            <person name="Schuster L.N."/>
            <person name="Chinwalla A."/>
            <person name="Delehaunty K."/>
            <person name="Dinkelacker I."/>
            <person name="Fulton L."/>
            <person name="Fulton R."/>
            <person name="Godfrey J."/>
            <person name="Minx P."/>
            <person name="Mitreva M."/>
            <person name="Roeseler W."/>
            <person name="Tian H."/>
            <person name="Witte H."/>
            <person name="Yang S.P."/>
            <person name="Wilson R.K."/>
            <person name="Sommer R.J."/>
        </authorList>
    </citation>
    <scope>NUCLEOTIDE SEQUENCE [LARGE SCALE GENOMIC DNA]</scope>
    <source>
        <strain evidence="2">PS312</strain>
    </source>
</reference>